<sequence length="309" mass="33514">MALFQLNQIPLLSRSTLDRADHLRTDEQSLKEGWATARLLRVGPRGAVRYESGALVWEAALELAPEPSPDAVFLGVQDGVHLWAVHDNALTGDLKDLRRLSDASIDDFTAGVLSTALALINWHASAAYHGLDGSPTMPAKGGWSRVAEDGREDFPRTDPAVICLIHDGGDRVLLGRQATWPETMFSLLAGFVEAGESLERCVEREMREEVGLDVRDIEYLGSQPWPFPRSLMLGFCAQADPAQPLVFSDGEIAEAHWFTRDEVRAGLAAGGWRSRPEEGEAAPAGGARLLLPGSISIARTIVESWVAAG</sequence>
<keyword evidence="5" id="KW-0479">Metal-binding</keyword>
<dbReference type="CDD" id="cd03429">
    <property type="entry name" value="NUDIX_NADH_pyrophosphatase_Nudt13"/>
    <property type="match status" value="1"/>
</dbReference>
<dbReference type="Gene3D" id="3.90.79.10">
    <property type="entry name" value="Nucleoside Triphosphate Pyrophosphohydrolase"/>
    <property type="match status" value="1"/>
</dbReference>
<proteinExistence type="inferred from homology"/>
<comment type="caution">
    <text evidence="11">The sequence shown here is derived from an EMBL/GenBank/DDBJ whole genome shotgun (WGS) entry which is preliminary data.</text>
</comment>
<evidence type="ECO:0000259" key="10">
    <source>
        <dbReference type="PROSITE" id="PS51462"/>
    </source>
</evidence>
<name>A0ABW7W4K6_9NOCA</name>
<protein>
    <recommendedName>
        <fullName evidence="4">NAD(+) diphosphatase</fullName>
        <ecNumber evidence="4">3.6.1.22</ecNumber>
    </recommendedName>
</protein>
<dbReference type="InterPro" id="IPR050241">
    <property type="entry name" value="NAD-cap_RNA_hydrolase_NudC"/>
</dbReference>
<evidence type="ECO:0000256" key="3">
    <source>
        <dbReference type="ARBA" id="ARBA00009595"/>
    </source>
</evidence>
<dbReference type="Proteomes" id="UP001611494">
    <property type="component" value="Unassembled WGS sequence"/>
</dbReference>
<evidence type="ECO:0000313" key="12">
    <source>
        <dbReference type="Proteomes" id="UP001611494"/>
    </source>
</evidence>
<reference evidence="11 12" key="1">
    <citation type="submission" date="2024-10" db="EMBL/GenBank/DDBJ databases">
        <title>The Natural Products Discovery Center: Release of the First 8490 Sequenced Strains for Exploring Actinobacteria Biosynthetic Diversity.</title>
        <authorList>
            <person name="Kalkreuter E."/>
            <person name="Kautsar S.A."/>
            <person name="Yang D."/>
            <person name="Bader C.D."/>
            <person name="Teijaro C.N."/>
            <person name="Fluegel L."/>
            <person name="Davis C.M."/>
            <person name="Simpson J.R."/>
            <person name="Lauterbach L."/>
            <person name="Steele A.D."/>
            <person name="Gui C."/>
            <person name="Meng S."/>
            <person name="Li G."/>
            <person name="Viehrig K."/>
            <person name="Ye F."/>
            <person name="Su P."/>
            <person name="Kiefer A.F."/>
            <person name="Nichols A."/>
            <person name="Cepeda A.J."/>
            <person name="Yan W."/>
            <person name="Fan B."/>
            <person name="Jiang Y."/>
            <person name="Adhikari A."/>
            <person name="Zheng C.-J."/>
            <person name="Schuster L."/>
            <person name="Cowan T.M."/>
            <person name="Smanski M.J."/>
            <person name="Chevrette M.G."/>
            <person name="De Carvalho L.P.S."/>
            <person name="Shen B."/>
        </authorList>
    </citation>
    <scope>NUCLEOTIDE SEQUENCE [LARGE SCALE GENOMIC DNA]</scope>
    <source>
        <strain evidence="11 12">NPDC019377</strain>
    </source>
</reference>
<dbReference type="Gene3D" id="3.90.79.20">
    <property type="match status" value="1"/>
</dbReference>
<dbReference type="InterPro" id="IPR020084">
    <property type="entry name" value="NUDIX_hydrolase_CS"/>
</dbReference>
<evidence type="ECO:0000256" key="8">
    <source>
        <dbReference type="ARBA" id="ARBA00023027"/>
    </source>
</evidence>
<evidence type="ECO:0000256" key="7">
    <source>
        <dbReference type="ARBA" id="ARBA00022842"/>
    </source>
</evidence>
<evidence type="ECO:0000256" key="6">
    <source>
        <dbReference type="ARBA" id="ARBA00022801"/>
    </source>
</evidence>
<evidence type="ECO:0000313" key="11">
    <source>
        <dbReference type="EMBL" id="MFI2232713.1"/>
    </source>
</evidence>
<dbReference type="InterPro" id="IPR049734">
    <property type="entry name" value="NudC-like_C"/>
</dbReference>
<keyword evidence="7" id="KW-0460">Magnesium</keyword>
<keyword evidence="12" id="KW-1185">Reference proteome</keyword>
<dbReference type="PROSITE" id="PS51462">
    <property type="entry name" value="NUDIX"/>
    <property type="match status" value="1"/>
</dbReference>
<evidence type="ECO:0000256" key="1">
    <source>
        <dbReference type="ARBA" id="ARBA00001946"/>
    </source>
</evidence>
<dbReference type="NCBIfam" id="NF001299">
    <property type="entry name" value="PRK00241.1"/>
    <property type="match status" value="1"/>
</dbReference>
<organism evidence="11 12">
    <name type="scientific">Nocardia testacea</name>
    <dbReference type="NCBI Taxonomy" id="248551"/>
    <lineage>
        <taxon>Bacteria</taxon>
        <taxon>Bacillati</taxon>
        <taxon>Actinomycetota</taxon>
        <taxon>Actinomycetes</taxon>
        <taxon>Mycobacteriales</taxon>
        <taxon>Nocardiaceae</taxon>
        <taxon>Nocardia</taxon>
    </lineage>
</organism>
<dbReference type="InterPro" id="IPR000086">
    <property type="entry name" value="NUDIX_hydrolase_dom"/>
</dbReference>
<dbReference type="EC" id="3.6.1.22" evidence="4"/>
<dbReference type="Pfam" id="PF00293">
    <property type="entry name" value="NUDIX"/>
    <property type="match status" value="1"/>
</dbReference>
<accession>A0ABW7W4K6</accession>
<gene>
    <name evidence="11" type="primary">nudC</name>
    <name evidence="11" type="ORF">ACH49Z_22950</name>
</gene>
<dbReference type="SUPFAM" id="SSF55811">
    <property type="entry name" value="Nudix"/>
    <property type="match status" value="1"/>
</dbReference>
<keyword evidence="8" id="KW-0520">NAD</keyword>
<dbReference type="PROSITE" id="PS00893">
    <property type="entry name" value="NUDIX_BOX"/>
    <property type="match status" value="1"/>
</dbReference>
<evidence type="ECO:0000256" key="9">
    <source>
        <dbReference type="ARBA" id="ARBA00023679"/>
    </source>
</evidence>
<evidence type="ECO:0000256" key="2">
    <source>
        <dbReference type="ARBA" id="ARBA00001947"/>
    </source>
</evidence>
<dbReference type="GO" id="GO:0016787">
    <property type="term" value="F:hydrolase activity"/>
    <property type="evidence" value="ECO:0007669"/>
    <property type="project" value="UniProtKB-KW"/>
</dbReference>
<comment type="similarity">
    <text evidence="3">Belongs to the Nudix hydrolase family. NudC subfamily.</text>
</comment>
<dbReference type="RefSeq" id="WP_397064509.1">
    <property type="nucleotide sequence ID" value="NZ_JBIRYL010000008.1"/>
</dbReference>
<dbReference type="InterPro" id="IPR015797">
    <property type="entry name" value="NUDIX_hydrolase-like_dom_sf"/>
</dbReference>
<evidence type="ECO:0000256" key="5">
    <source>
        <dbReference type="ARBA" id="ARBA00022723"/>
    </source>
</evidence>
<evidence type="ECO:0000256" key="4">
    <source>
        <dbReference type="ARBA" id="ARBA00012381"/>
    </source>
</evidence>
<comment type="catalytic activity">
    <reaction evidence="9">
        <text>a 5'-end NAD(+)-phospho-ribonucleoside in mRNA + H2O = a 5'-end phospho-adenosine-phospho-ribonucleoside in mRNA + beta-nicotinamide D-ribonucleotide + 2 H(+)</text>
        <dbReference type="Rhea" id="RHEA:60876"/>
        <dbReference type="Rhea" id="RHEA-COMP:15698"/>
        <dbReference type="Rhea" id="RHEA-COMP:15719"/>
        <dbReference type="ChEBI" id="CHEBI:14649"/>
        <dbReference type="ChEBI" id="CHEBI:15377"/>
        <dbReference type="ChEBI" id="CHEBI:15378"/>
        <dbReference type="ChEBI" id="CHEBI:144029"/>
        <dbReference type="ChEBI" id="CHEBI:144051"/>
    </reaction>
    <physiologicalReaction direction="left-to-right" evidence="9">
        <dbReference type="Rhea" id="RHEA:60877"/>
    </physiologicalReaction>
</comment>
<feature type="domain" description="Nudix hydrolase" evidence="10">
    <location>
        <begin position="155"/>
        <end position="280"/>
    </location>
</feature>
<dbReference type="EMBL" id="JBIRYL010000008">
    <property type="protein sequence ID" value="MFI2232713.1"/>
    <property type="molecule type" value="Genomic_DNA"/>
</dbReference>
<comment type="cofactor">
    <cofactor evidence="1">
        <name>Mg(2+)</name>
        <dbReference type="ChEBI" id="CHEBI:18420"/>
    </cofactor>
</comment>
<comment type="cofactor">
    <cofactor evidence="2">
        <name>Zn(2+)</name>
        <dbReference type="ChEBI" id="CHEBI:29105"/>
    </cofactor>
</comment>
<dbReference type="PANTHER" id="PTHR42904:SF6">
    <property type="entry name" value="NAD-CAPPED RNA HYDROLASE NUDT12"/>
    <property type="match status" value="1"/>
</dbReference>
<dbReference type="PANTHER" id="PTHR42904">
    <property type="entry name" value="NUDIX HYDROLASE, NUDC SUBFAMILY"/>
    <property type="match status" value="1"/>
</dbReference>
<keyword evidence="6 11" id="KW-0378">Hydrolase</keyword>